<organism evidence="3 4">
    <name type="scientific">Suillus discolor</name>
    <dbReference type="NCBI Taxonomy" id="1912936"/>
    <lineage>
        <taxon>Eukaryota</taxon>
        <taxon>Fungi</taxon>
        <taxon>Dikarya</taxon>
        <taxon>Basidiomycota</taxon>
        <taxon>Agaricomycotina</taxon>
        <taxon>Agaricomycetes</taxon>
        <taxon>Agaricomycetidae</taxon>
        <taxon>Boletales</taxon>
        <taxon>Suillineae</taxon>
        <taxon>Suillaceae</taxon>
        <taxon>Suillus</taxon>
    </lineage>
</organism>
<keyword evidence="1" id="KW-0812">Transmembrane</keyword>
<evidence type="ECO:0000256" key="2">
    <source>
        <dbReference type="SAM" id="SignalP"/>
    </source>
</evidence>
<comment type="caution">
    <text evidence="3">The sequence shown here is derived from an EMBL/GenBank/DDBJ whole genome shotgun (WGS) entry which is preliminary data.</text>
</comment>
<feature type="transmembrane region" description="Helical" evidence="1">
    <location>
        <begin position="589"/>
        <end position="610"/>
    </location>
</feature>
<evidence type="ECO:0000313" key="4">
    <source>
        <dbReference type="Proteomes" id="UP000823399"/>
    </source>
</evidence>
<keyword evidence="1" id="KW-1133">Transmembrane helix</keyword>
<feature type="signal peptide" evidence="2">
    <location>
        <begin position="1"/>
        <end position="19"/>
    </location>
</feature>
<feature type="transmembrane region" description="Helical" evidence="1">
    <location>
        <begin position="564"/>
        <end position="583"/>
    </location>
</feature>
<dbReference type="EMBL" id="JABBWM010000051">
    <property type="protein sequence ID" value="KAG2101379.1"/>
    <property type="molecule type" value="Genomic_DNA"/>
</dbReference>
<protein>
    <submittedName>
        <fullName evidence="3">Uncharacterized protein</fullName>
    </submittedName>
</protein>
<feature type="chain" id="PRO_5040437232" evidence="2">
    <location>
        <begin position="20"/>
        <end position="632"/>
    </location>
</feature>
<proteinExistence type="predicted"/>
<dbReference type="OrthoDB" id="2657661at2759"/>
<sequence length="632" mass="71406">MLTKKLILRHLKSLCQVLAALITPSAQRLRILVTCFRHFVAKLKIRGFPRHTGNNDSTTLSPADCCTVPPSASGVRCPPVKLLLPLHNQQITSASAASSTQDVLLSSMPIFPMPEPCIPQQYIPPQPVLPPQVPNANPSSVPNTNIKLVPFVADDISRYENRPLVNTARRRDGIPAHTIQFPNESCPWLSGHWELCVHPEGVLYLHNKCKSAFTEATVDSNMFGFLDRCVDALDELAKTKSVDLGADNIDLVVQLAQNEEGEVSCYYYFVDYTDRILFWLHDRPAEAKDDVFSGLQGVIDLSHIRYSLESEYWTHCEFYPKHQMDRQEIIKELRGLVMHASTEIITSDTSLSPFDGDELSRILELINHLKENASANDPHSTCVIARFMHYFYRAKFFNFCGLPCARLEADKSVYKDDKNPHPLTSSASFALDVMLFWAPQSHLEELRKVWVDECINTPRWKDFNKNLMTEWTGITIYSTVMLAVDVSFLAVPNVNIGQSQSIGIIVTYLSIIFITGSLIVSVLLVRQNQRYGFESADKATEFLSHMTGTFFGVRALATVHSLPYAMLMWGMIYFAIAILYNVFKSTTVAMLASVVGGCVVVTMFIFWFIWAAREFRLFEPLEKIFPSRNTRP</sequence>
<name>A0A9P7JRA8_9AGAM</name>
<dbReference type="Proteomes" id="UP000823399">
    <property type="component" value="Unassembled WGS sequence"/>
</dbReference>
<keyword evidence="1" id="KW-0472">Membrane</keyword>
<accession>A0A9P7JRA8</accession>
<reference evidence="3" key="1">
    <citation type="journal article" date="2020" name="New Phytol.">
        <title>Comparative genomics reveals dynamic genome evolution in host specialist ectomycorrhizal fungi.</title>
        <authorList>
            <person name="Lofgren L.A."/>
            <person name="Nguyen N.H."/>
            <person name="Vilgalys R."/>
            <person name="Ruytinx J."/>
            <person name="Liao H.L."/>
            <person name="Branco S."/>
            <person name="Kuo A."/>
            <person name="LaButti K."/>
            <person name="Lipzen A."/>
            <person name="Andreopoulos W."/>
            <person name="Pangilinan J."/>
            <person name="Riley R."/>
            <person name="Hundley H."/>
            <person name="Na H."/>
            <person name="Barry K."/>
            <person name="Grigoriev I.V."/>
            <person name="Stajich J.E."/>
            <person name="Kennedy P.G."/>
        </authorList>
    </citation>
    <scope>NUCLEOTIDE SEQUENCE</scope>
    <source>
        <strain evidence="3">FC423</strain>
    </source>
</reference>
<dbReference type="AlphaFoldDB" id="A0A9P7JRA8"/>
<dbReference type="RefSeq" id="XP_041289857.1">
    <property type="nucleotide sequence ID" value="XM_041438196.1"/>
</dbReference>
<evidence type="ECO:0000313" key="3">
    <source>
        <dbReference type="EMBL" id="KAG2101379.1"/>
    </source>
</evidence>
<keyword evidence="4" id="KW-1185">Reference proteome</keyword>
<feature type="transmembrane region" description="Helical" evidence="1">
    <location>
        <begin position="502"/>
        <end position="525"/>
    </location>
</feature>
<keyword evidence="2" id="KW-0732">Signal</keyword>
<gene>
    <name evidence="3" type="ORF">F5147DRAFT_709420</name>
</gene>
<dbReference type="GeneID" id="64700455"/>
<evidence type="ECO:0000256" key="1">
    <source>
        <dbReference type="SAM" id="Phobius"/>
    </source>
</evidence>